<dbReference type="PANTHER" id="PTHR15336:SF0">
    <property type="entry name" value="CYTOCHROME B-C1 COMPLEX SUBUNIT 6, MITOCHONDRIAL"/>
    <property type="match status" value="1"/>
</dbReference>
<feature type="compositionally biased region" description="Acidic residues" evidence="11">
    <location>
        <begin position="14"/>
        <end position="24"/>
    </location>
</feature>
<keyword evidence="6 9" id="KW-0249">Electron transport</keyword>
<feature type="region of interest" description="Disordered" evidence="11">
    <location>
        <begin position="1"/>
        <end position="25"/>
    </location>
</feature>
<dbReference type="InterPro" id="IPR036811">
    <property type="entry name" value="Ubol_cytC_Rdtase_hinge_dom_sf"/>
</dbReference>
<evidence type="ECO:0000256" key="6">
    <source>
        <dbReference type="ARBA" id="ARBA00022982"/>
    </source>
</evidence>
<keyword evidence="5 9" id="KW-0999">Mitochondrion inner membrane</keyword>
<dbReference type="InterPro" id="IPR023184">
    <property type="entry name" value="Ubol_cytC_Rdtase_hinge_dom"/>
</dbReference>
<evidence type="ECO:0000256" key="11">
    <source>
        <dbReference type="SAM" id="MobiDB-lite"/>
    </source>
</evidence>
<name>A0AAN8JP27_PATCE</name>
<comment type="function">
    <text evidence="9">Component of the ubiquinol-cytochrome c oxidoreductase, a multisubunit transmembrane complex that is part of the mitochondrial electron transport chain which drives oxidative phosphorylation.</text>
</comment>
<feature type="disulfide bond" evidence="10">
    <location>
        <begin position="33"/>
        <end position="77"/>
    </location>
</feature>
<protein>
    <recommendedName>
        <fullName evidence="9">Cytochrome b-c1 complex subunit 6</fullName>
    </recommendedName>
</protein>
<evidence type="ECO:0000256" key="10">
    <source>
        <dbReference type="PIRSR" id="PIRSR000019-1"/>
    </source>
</evidence>
<dbReference type="InterPro" id="IPR003422">
    <property type="entry name" value="Cyt_b-c1_6"/>
</dbReference>
<dbReference type="PANTHER" id="PTHR15336">
    <property type="entry name" value="UBIQUINOL-CYTOCHROME C REDUCTASE COMPLEX 7.8 KDA PROTEIN"/>
    <property type="match status" value="1"/>
</dbReference>
<evidence type="ECO:0000256" key="9">
    <source>
        <dbReference type="PIRNR" id="PIRNR000019"/>
    </source>
</evidence>
<dbReference type="SUPFAM" id="SSF81531">
    <property type="entry name" value="Non-heme 11 kDa protein of cytochrome bc1 complex (Ubiquinol-cytochrome c reductase)"/>
    <property type="match status" value="1"/>
</dbReference>
<dbReference type="GO" id="GO:0006122">
    <property type="term" value="P:mitochondrial electron transport, ubiquinol to cytochrome c"/>
    <property type="evidence" value="ECO:0007669"/>
    <property type="project" value="InterPro"/>
</dbReference>
<evidence type="ECO:0000259" key="12">
    <source>
        <dbReference type="Pfam" id="PF02320"/>
    </source>
</evidence>
<evidence type="ECO:0000256" key="8">
    <source>
        <dbReference type="ARBA" id="ARBA00023136"/>
    </source>
</evidence>
<keyword evidence="3 9" id="KW-0813">Transport</keyword>
<comment type="subcellular location">
    <subcellularLocation>
        <location evidence="1">Mitochondrion inner membrane</location>
        <topology evidence="1">Peripheral membrane protein</topology>
        <orientation evidence="1">Intermembrane side</orientation>
    </subcellularLocation>
</comment>
<reference evidence="13 14" key="1">
    <citation type="submission" date="2024-01" db="EMBL/GenBank/DDBJ databases">
        <title>The genome of the rayed Mediterranean limpet Patella caerulea (Linnaeus, 1758).</title>
        <authorList>
            <person name="Anh-Thu Weber A."/>
            <person name="Halstead-Nussloch G."/>
        </authorList>
    </citation>
    <scope>NUCLEOTIDE SEQUENCE [LARGE SCALE GENOMIC DNA]</scope>
    <source>
        <strain evidence="13">AATW-2023a</strain>
        <tissue evidence="13">Whole specimen</tissue>
    </source>
</reference>
<dbReference type="EMBL" id="JAZGQO010000008">
    <property type="protein sequence ID" value="KAK6180397.1"/>
    <property type="molecule type" value="Genomic_DNA"/>
</dbReference>
<dbReference type="Pfam" id="PF02320">
    <property type="entry name" value="UCR_hinge"/>
    <property type="match status" value="1"/>
</dbReference>
<gene>
    <name evidence="13" type="ORF">SNE40_012562</name>
</gene>
<keyword evidence="10" id="KW-1015">Disulfide bond</keyword>
<comment type="caution">
    <text evidence="13">The sequence shown here is derived from an EMBL/GenBank/DDBJ whole genome shotgun (WGS) entry which is preliminary data.</text>
</comment>
<feature type="domain" description="Ubiquinol-cytochrome C reductase hinge" evidence="12">
    <location>
        <begin position="24"/>
        <end position="87"/>
    </location>
</feature>
<keyword evidence="7 9" id="KW-0496">Mitochondrion</keyword>
<comment type="similarity">
    <text evidence="2 9">Belongs to the UQCRH/QCR6 family.</text>
</comment>
<evidence type="ECO:0000256" key="4">
    <source>
        <dbReference type="ARBA" id="ARBA00022660"/>
    </source>
</evidence>
<dbReference type="Proteomes" id="UP001347796">
    <property type="component" value="Unassembled WGS sequence"/>
</dbReference>
<evidence type="ECO:0000313" key="14">
    <source>
        <dbReference type="Proteomes" id="UP001347796"/>
    </source>
</evidence>
<keyword evidence="4 9" id="KW-0679">Respiratory chain</keyword>
<proteinExistence type="inferred from homology"/>
<evidence type="ECO:0000256" key="3">
    <source>
        <dbReference type="ARBA" id="ARBA00022448"/>
    </source>
</evidence>
<evidence type="ECO:0000256" key="2">
    <source>
        <dbReference type="ARBA" id="ARBA00006498"/>
    </source>
</evidence>
<keyword evidence="8 9" id="KW-0472">Membrane</keyword>
<dbReference type="FunFam" id="1.10.287.20:FF:000005">
    <property type="entry name" value="Cytochrome b-c1 complex subunit 6"/>
    <property type="match status" value="1"/>
</dbReference>
<evidence type="ECO:0000256" key="1">
    <source>
        <dbReference type="ARBA" id="ARBA00004137"/>
    </source>
</evidence>
<evidence type="ECO:0000256" key="7">
    <source>
        <dbReference type="ARBA" id="ARBA00023128"/>
    </source>
</evidence>
<dbReference type="GO" id="GO:0005743">
    <property type="term" value="C:mitochondrial inner membrane"/>
    <property type="evidence" value="ECO:0007669"/>
    <property type="project" value="UniProtKB-SubCell"/>
</dbReference>
<dbReference type="Gene3D" id="1.10.287.20">
    <property type="entry name" value="Ubiquinol-cytochrome C reductase hinge domain"/>
    <property type="match status" value="1"/>
</dbReference>
<accession>A0AAN8JP27</accession>
<dbReference type="PIRSF" id="PIRSF000019">
    <property type="entry name" value="Bc1_11K"/>
    <property type="match status" value="1"/>
</dbReference>
<organism evidence="13 14">
    <name type="scientific">Patella caerulea</name>
    <name type="common">Rayed Mediterranean limpet</name>
    <dbReference type="NCBI Taxonomy" id="87958"/>
    <lineage>
        <taxon>Eukaryota</taxon>
        <taxon>Metazoa</taxon>
        <taxon>Spiralia</taxon>
        <taxon>Lophotrochozoa</taxon>
        <taxon>Mollusca</taxon>
        <taxon>Gastropoda</taxon>
        <taxon>Patellogastropoda</taxon>
        <taxon>Patelloidea</taxon>
        <taxon>Patellidae</taxon>
        <taxon>Patella</taxon>
    </lineage>
</organism>
<evidence type="ECO:0000256" key="5">
    <source>
        <dbReference type="ARBA" id="ARBA00022792"/>
    </source>
</evidence>
<sequence>MVTENKAVAGNNGEPEEEEEELVDPQETLKEKCSEKAECQPYKIKLDECTERVNSNPETSENCTQELMDFLHCVDHCVAHDLFKHIK</sequence>
<evidence type="ECO:0000313" key="13">
    <source>
        <dbReference type="EMBL" id="KAK6180397.1"/>
    </source>
</evidence>
<dbReference type="AlphaFoldDB" id="A0AAN8JP27"/>
<feature type="disulfide bond" evidence="10">
    <location>
        <begin position="49"/>
        <end position="63"/>
    </location>
</feature>
<keyword evidence="14" id="KW-1185">Reference proteome</keyword>